<dbReference type="AlphaFoldDB" id="A0A840IPY8"/>
<keyword evidence="1" id="KW-0378">Hydrolase</keyword>
<name>A0A840IPY8_9PSEU</name>
<dbReference type="SUPFAM" id="SSF55909">
    <property type="entry name" value="Pentein"/>
    <property type="match status" value="1"/>
</dbReference>
<sequence>MAGKQQHDRDGLVARRILEREQLPQIQATVTGEGRGIEVDRQGALLATESC</sequence>
<reference evidence="2 3" key="1">
    <citation type="submission" date="2020-08" db="EMBL/GenBank/DDBJ databases">
        <title>Sequencing the genomes of 1000 actinobacteria strains.</title>
        <authorList>
            <person name="Klenk H.-P."/>
        </authorList>
    </citation>
    <scope>NUCLEOTIDE SEQUENCE [LARGE SCALE GENOMIC DNA]</scope>
    <source>
        <strain evidence="2 3">DSM 45859</strain>
    </source>
</reference>
<dbReference type="InterPro" id="IPR007466">
    <property type="entry name" value="Peptidyl-Arg-deiminase_porph"/>
</dbReference>
<dbReference type="GO" id="GO:0004668">
    <property type="term" value="F:protein-arginine deiminase activity"/>
    <property type="evidence" value="ECO:0007669"/>
    <property type="project" value="InterPro"/>
</dbReference>
<accession>A0A840IPY8</accession>
<dbReference type="Pfam" id="PF04371">
    <property type="entry name" value="PAD_porph"/>
    <property type="match status" value="1"/>
</dbReference>
<dbReference type="EMBL" id="JACHMG010000001">
    <property type="protein sequence ID" value="MBB4683619.1"/>
    <property type="molecule type" value="Genomic_DNA"/>
</dbReference>
<protein>
    <submittedName>
        <fullName evidence="2">Agmatine/peptidylarginine deiminase</fullName>
    </submittedName>
</protein>
<dbReference type="Proteomes" id="UP000581769">
    <property type="component" value="Unassembled WGS sequence"/>
</dbReference>
<evidence type="ECO:0000256" key="1">
    <source>
        <dbReference type="ARBA" id="ARBA00022801"/>
    </source>
</evidence>
<dbReference type="Gene3D" id="3.75.10.10">
    <property type="entry name" value="L-arginine/glycine Amidinotransferase, Chain A"/>
    <property type="match status" value="1"/>
</dbReference>
<keyword evidence="3" id="KW-1185">Reference proteome</keyword>
<proteinExistence type="predicted"/>
<organism evidence="2 3">
    <name type="scientific">Amycolatopsis jiangsuensis</name>
    <dbReference type="NCBI Taxonomy" id="1181879"/>
    <lineage>
        <taxon>Bacteria</taxon>
        <taxon>Bacillati</taxon>
        <taxon>Actinomycetota</taxon>
        <taxon>Actinomycetes</taxon>
        <taxon>Pseudonocardiales</taxon>
        <taxon>Pseudonocardiaceae</taxon>
        <taxon>Amycolatopsis</taxon>
    </lineage>
</organism>
<evidence type="ECO:0000313" key="3">
    <source>
        <dbReference type="Proteomes" id="UP000581769"/>
    </source>
</evidence>
<dbReference type="GO" id="GO:0009446">
    <property type="term" value="P:putrescine biosynthetic process"/>
    <property type="evidence" value="ECO:0007669"/>
    <property type="project" value="InterPro"/>
</dbReference>
<comment type="caution">
    <text evidence="2">The sequence shown here is derived from an EMBL/GenBank/DDBJ whole genome shotgun (WGS) entry which is preliminary data.</text>
</comment>
<dbReference type="RefSeq" id="WP_221457575.1">
    <property type="nucleotide sequence ID" value="NZ_JACHMG010000001.1"/>
</dbReference>
<evidence type="ECO:0000313" key="2">
    <source>
        <dbReference type="EMBL" id="MBB4683619.1"/>
    </source>
</evidence>
<gene>
    <name evidence="2" type="ORF">BJY18_001104</name>
</gene>